<evidence type="ECO:0000313" key="6">
    <source>
        <dbReference type="Proteomes" id="UP000824048"/>
    </source>
</evidence>
<feature type="compositionally biased region" description="Acidic residues" evidence="1">
    <location>
        <begin position="116"/>
        <end position="129"/>
    </location>
</feature>
<keyword evidence="2" id="KW-0472">Membrane</keyword>
<evidence type="ECO:0000313" key="5">
    <source>
        <dbReference type="EMBL" id="HIZ41674.1"/>
    </source>
</evidence>
<feature type="compositionally biased region" description="Acidic residues" evidence="1">
    <location>
        <begin position="136"/>
        <end position="151"/>
    </location>
</feature>
<feature type="compositionally biased region" description="Acidic residues" evidence="1">
    <location>
        <begin position="33"/>
        <end position="48"/>
    </location>
</feature>
<feature type="compositionally biased region" description="Acidic residues" evidence="1">
    <location>
        <begin position="210"/>
        <end position="225"/>
    </location>
</feature>
<dbReference type="InterPro" id="IPR025376">
    <property type="entry name" value="CD1107-like_dom"/>
</dbReference>
<name>A0A9D2EPU4_9FIRM</name>
<feature type="region of interest" description="Disordered" evidence="1">
    <location>
        <begin position="30"/>
        <end position="69"/>
    </location>
</feature>
<reference evidence="5" key="2">
    <citation type="submission" date="2021-04" db="EMBL/GenBank/DDBJ databases">
        <authorList>
            <person name="Gilroy R."/>
        </authorList>
    </citation>
    <scope>NUCLEOTIDE SEQUENCE</scope>
    <source>
        <strain evidence="5">ChiSxjej1B13-11774</strain>
    </source>
</reference>
<feature type="region of interest" description="Disordered" evidence="1">
    <location>
        <begin position="116"/>
        <end position="154"/>
    </location>
</feature>
<keyword evidence="3" id="KW-0732">Signal</keyword>
<sequence>MMKNKLRYFMVLTALAMCFGTFSVTAYAQSNEPQEETAPVEETTEPEETATPNPFTPNGTGTVLDNATSEDEKEFYTIVTENENVFYLVIDKQRDTENVYFLNAVTESDLMALAEPDAEETAEPVESEPEPTPSPEPEEPAEGIVEPEPEPVPETGTSPIMLVLIGVAVLAVGGLGYYFKIYKPKHELDDAADLDEFEFAGPEEPTIREEDMEEPAPELTAEEEAEQRRLYEEEQELPDDDEDAPVQ</sequence>
<reference evidence="5" key="1">
    <citation type="journal article" date="2021" name="PeerJ">
        <title>Extensive microbial diversity within the chicken gut microbiome revealed by metagenomics and culture.</title>
        <authorList>
            <person name="Gilroy R."/>
            <person name="Ravi A."/>
            <person name="Getino M."/>
            <person name="Pursley I."/>
            <person name="Horton D.L."/>
            <person name="Alikhan N.F."/>
            <person name="Baker D."/>
            <person name="Gharbi K."/>
            <person name="Hall N."/>
            <person name="Watson M."/>
            <person name="Adriaenssens E.M."/>
            <person name="Foster-Nyarko E."/>
            <person name="Jarju S."/>
            <person name="Secka A."/>
            <person name="Antonio M."/>
            <person name="Oren A."/>
            <person name="Chaudhuri R.R."/>
            <person name="La Ragione R."/>
            <person name="Hildebrand F."/>
            <person name="Pallen M.J."/>
        </authorList>
    </citation>
    <scope>NUCLEOTIDE SEQUENCE</scope>
    <source>
        <strain evidence="5">ChiSxjej1B13-11774</strain>
    </source>
</reference>
<organism evidence="5 6">
    <name type="scientific">Candidatus Gemmiger excrementigallinarum</name>
    <dbReference type="NCBI Taxonomy" id="2838609"/>
    <lineage>
        <taxon>Bacteria</taxon>
        <taxon>Bacillati</taxon>
        <taxon>Bacillota</taxon>
        <taxon>Clostridia</taxon>
        <taxon>Eubacteriales</taxon>
        <taxon>Gemmiger</taxon>
    </lineage>
</organism>
<feature type="chain" id="PRO_5038382873" evidence="3">
    <location>
        <begin position="29"/>
        <end position="247"/>
    </location>
</feature>
<accession>A0A9D2EPU4</accession>
<evidence type="ECO:0000259" key="4">
    <source>
        <dbReference type="Pfam" id="PF14283"/>
    </source>
</evidence>
<evidence type="ECO:0000256" key="3">
    <source>
        <dbReference type="SAM" id="SignalP"/>
    </source>
</evidence>
<feature type="compositionally biased region" description="Acidic residues" evidence="1">
    <location>
        <begin position="233"/>
        <end position="247"/>
    </location>
</feature>
<dbReference type="NCBIfam" id="TIGR01167">
    <property type="entry name" value="LPXTG_anchor"/>
    <property type="match status" value="1"/>
</dbReference>
<gene>
    <name evidence="5" type="ORF">H9811_03820</name>
</gene>
<protein>
    <submittedName>
        <fullName evidence="5">DUF4366 domain-containing protein</fullName>
    </submittedName>
</protein>
<comment type="caution">
    <text evidence="5">The sequence shown here is derived from an EMBL/GenBank/DDBJ whole genome shotgun (WGS) entry which is preliminary data.</text>
</comment>
<dbReference type="AlphaFoldDB" id="A0A9D2EPU4"/>
<keyword evidence="2" id="KW-1133">Transmembrane helix</keyword>
<dbReference type="Proteomes" id="UP000824048">
    <property type="component" value="Unassembled WGS sequence"/>
</dbReference>
<proteinExistence type="predicted"/>
<feature type="signal peptide" evidence="3">
    <location>
        <begin position="1"/>
        <end position="28"/>
    </location>
</feature>
<feature type="region of interest" description="Disordered" evidence="1">
    <location>
        <begin position="194"/>
        <end position="247"/>
    </location>
</feature>
<feature type="transmembrane region" description="Helical" evidence="2">
    <location>
        <begin position="160"/>
        <end position="179"/>
    </location>
</feature>
<feature type="compositionally biased region" description="Low complexity" evidence="1">
    <location>
        <begin position="49"/>
        <end position="62"/>
    </location>
</feature>
<keyword evidence="2" id="KW-0812">Transmembrane</keyword>
<feature type="domain" description="Mobile element protein CD1107-like" evidence="4">
    <location>
        <begin position="54"/>
        <end position="187"/>
    </location>
</feature>
<evidence type="ECO:0000256" key="1">
    <source>
        <dbReference type="SAM" id="MobiDB-lite"/>
    </source>
</evidence>
<dbReference type="EMBL" id="DXBP01000028">
    <property type="protein sequence ID" value="HIZ41674.1"/>
    <property type="molecule type" value="Genomic_DNA"/>
</dbReference>
<dbReference type="Pfam" id="PF14283">
    <property type="entry name" value="CD1107-like"/>
    <property type="match status" value="1"/>
</dbReference>
<evidence type="ECO:0000256" key="2">
    <source>
        <dbReference type="SAM" id="Phobius"/>
    </source>
</evidence>